<dbReference type="Proteomes" id="UP000321638">
    <property type="component" value="Unassembled WGS sequence"/>
</dbReference>
<sequence length="77" mass="8466">MREPPRTLGDLSDGDLGLALECPSCGRKTGMFRDALIARHGREATIEAVGRAAVCSRCHHRGAKTHVVRPRYWRPAA</sequence>
<proteinExistence type="predicted"/>
<organism evidence="1 2">
    <name type="scientific">Vineibacter terrae</name>
    <dbReference type="NCBI Taxonomy" id="2586908"/>
    <lineage>
        <taxon>Bacteria</taxon>
        <taxon>Pseudomonadati</taxon>
        <taxon>Pseudomonadota</taxon>
        <taxon>Alphaproteobacteria</taxon>
        <taxon>Hyphomicrobiales</taxon>
        <taxon>Vineibacter</taxon>
    </lineage>
</organism>
<dbReference type="EMBL" id="VDUZ01000056">
    <property type="protein sequence ID" value="TXL70616.1"/>
    <property type="molecule type" value="Genomic_DNA"/>
</dbReference>
<accession>A0A5C8P9Z2</accession>
<dbReference type="OrthoDB" id="8396229at2"/>
<name>A0A5C8P9Z2_9HYPH</name>
<protein>
    <submittedName>
        <fullName evidence="1">Uncharacterized protein</fullName>
    </submittedName>
</protein>
<evidence type="ECO:0000313" key="1">
    <source>
        <dbReference type="EMBL" id="TXL70616.1"/>
    </source>
</evidence>
<evidence type="ECO:0000313" key="2">
    <source>
        <dbReference type="Proteomes" id="UP000321638"/>
    </source>
</evidence>
<reference evidence="1 2" key="1">
    <citation type="submission" date="2019-06" db="EMBL/GenBank/DDBJ databases">
        <title>New taxonomy in bacterial strain CC-CFT640, isolated from vineyard.</title>
        <authorList>
            <person name="Lin S.-Y."/>
            <person name="Tsai C.-F."/>
            <person name="Young C.-C."/>
        </authorList>
    </citation>
    <scope>NUCLEOTIDE SEQUENCE [LARGE SCALE GENOMIC DNA]</scope>
    <source>
        <strain evidence="1 2">CC-CFT640</strain>
    </source>
</reference>
<keyword evidence="2" id="KW-1185">Reference proteome</keyword>
<comment type="caution">
    <text evidence="1">The sequence shown here is derived from an EMBL/GenBank/DDBJ whole genome shotgun (WGS) entry which is preliminary data.</text>
</comment>
<gene>
    <name evidence="1" type="ORF">FHP25_33735</name>
</gene>
<dbReference type="AlphaFoldDB" id="A0A5C8P9Z2"/>
<dbReference type="RefSeq" id="WP_147851410.1">
    <property type="nucleotide sequence ID" value="NZ_VDUZ01000056.1"/>
</dbReference>